<dbReference type="SUPFAM" id="SSF47986">
    <property type="entry name" value="DEATH domain"/>
    <property type="match status" value="1"/>
</dbReference>
<dbReference type="CDD" id="cd08317">
    <property type="entry name" value="Death_ank"/>
    <property type="match status" value="1"/>
</dbReference>
<dbReference type="Gene3D" id="1.10.533.10">
    <property type="entry name" value="Death Domain, Fas"/>
    <property type="match status" value="1"/>
</dbReference>
<evidence type="ECO:0000259" key="3">
    <source>
        <dbReference type="PROSITE" id="PS50017"/>
    </source>
</evidence>
<sequence>MKVVEGATQVHSMQVTTDVHGDSVFDGVESRIHTKEPLACAPEALFGARPQWNGPSVETPVQQTQQEGNPEEVIERKDQRLSIVADHLGYSWTELAQELEFSRDCIQQIPAENPSSLQDQSHACLKLWVERERENSTEKSLVKALTAINRVDIVPSDGNEVVEPWPCGVMEKPTSPDHSEGFSVLQGIWTAVPDSCSM</sequence>
<dbReference type="PROSITE" id="PS50017">
    <property type="entry name" value="DEATH_DOMAIN"/>
    <property type="match status" value="1"/>
</dbReference>
<gene>
    <name evidence="4" type="ORF">SKAU_G00147670</name>
</gene>
<evidence type="ECO:0000256" key="2">
    <source>
        <dbReference type="ARBA" id="ARBA00023043"/>
    </source>
</evidence>
<name>A0A9Q1FTG1_SYNKA</name>
<proteinExistence type="predicted"/>
<organism evidence="4 5">
    <name type="scientific">Synaphobranchus kaupii</name>
    <name type="common">Kaup's arrowtooth eel</name>
    <dbReference type="NCBI Taxonomy" id="118154"/>
    <lineage>
        <taxon>Eukaryota</taxon>
        <taxon>Metazoa</taxon>
        <taxon>Chordata</taxon>
        <taxon>Craniata</taxon>
        <taxon>Vertebrata</taxon>
        <taxon>Euteleostomi</taxon>
        <taxon>Actinopterygii</taxon>
        <taxon>Neopterygii</taxon>
        <taxon>Teleostei</taxon>
        <taxon>Anguilliformes</taxon>
        <taxon>Synaphobranchidae</taxon>
        <taxon>Synaphobranchus</taxon>
    </lineage>
</organism>
<feature type="domain" description="Death" evidence="3">
    <location>
        <begin position="77"/>
        <end position="154"/>
    </location>
</feature>
<keyword evidence="5" id="KW-1185">Reference proteome</keyword>
<keyword evidence="1" id="KW-0677">Repeat</keyword>
<keyword evidence="2" id="KW-0040">ANK repeat</keyword>
<dbReference type="Proteomes" id="UP001152622">
    <property type="component" value="Chromosome 4"/>
</dbReference>
<dbReference type="InterPro" id="IPR000488">
    <property type="entry name" value="Death_dom"/>
</dbReference>
<dbReference type="SMART" id="SM00005">
    <property type="entry name" value="DEATH"/>
    <property type="match status" value="1"/>
</dbReference>
<dbReference type="InterPro" id="IPR011029">
    <property type="entry name" value="DEATH-like_dom_sf"/>
</dbReference>
<protein>
    <recommendedName>
        <fullName evidence="3">Death domain-containing protein</fullName>
    </recommendedName>
</protein>
<dbReference type="PANTHER" id="PTHR24123">
    <property type="entry name" value="ANKYRIN REPEAT-CONTAINING"/>
    <property type="match status" value="1"/>
</dbReference>
<dbReference type="EMBL" id="JAINUF010000004">
    <property type="protein sequence ID" value="KAJ8365936.1"/>
    <property type="molecule type" value="Genomic_DNA"/>
</dbReference>
<accession>A0A9Q1FTG1</accession>
<dbReference type="OrthoDB" id="20872at2759"/>
<dbReference type="FunFam" id="1.10.533.10:FF:000002">
    <property type="entry name" value="Ankyrin-3 isoform 2"/>
    <property type="match status" value="1"/>
</dbReference>
<dbReference type="PANTHER" id="PTHR24123:SF49">
    <property type="entry name" value="ANKYRIN-2-LIKE ISOFORM X1"/>
    <property type="match status" value="1"/>
</dbReference>
<evidence type="ECO:0000256" key="1">
    <source>
        <dbReference type="ARBA" id="ARBA00022737"/>
    </source>
</evidence>
<dbReference type="InterPro" id="IPR051165">
    <property type="entry name" value="Multifunctional_ANK_Repeat"/>
</dbReference>
<evidence type="ECO:0000313" key="4">
    <source>
        <dbReference type="EMBL" id="KAJ8365936.1"/>
    </source>
</evidence>
<dbReference type="AlphaFoldDB" id="A0A9Q1FTG1"/>
<dbReference type="Pfam" id="PF00531">
    <property type="entry name" value="Death"/>
    <property type="match status" value="1"/>
</dbReference>
<dbReference type="GO" id="GO:0007165">
    <property type="term" value="P:signal transduction"/>
    <property type="evidence" value="ECO:0007669"/>
    <property type="project" value="InterPro"/>
</dbReference>
<evidence type="ECO:0000313" key="5">
    <source>
        <dbReference type="Proteomes" id="UP001152622"/>
    </source>
</evidence>
<reference evidence="4" key="1">
    <citation type="journal article" date="2023" name="Science">
        <title>Genome structures resolve the early diversification of teleost fishes.</title>
        <authorList>
            <person name="Parey E."/>
            <person name="Louis A."/>
            <person name="Montfort J."/>
            <person name="Bouchez O."/>
            <person name="Roques C."/>
            <person name="Iampietro C."/>
            <person name="Lluch J."/>
            <person name="Castinel A."/>
            <person name="Donnadieu C."/>
            <person name="Desvignes T."/>
            <person name="Floi Bucao C."/>
            <person name="Jouanno E."/>
            <person name="Wen M."/>
            <person name="Mejri S."/>
            <person name="Dirks R."/>
            <person name="Jansen H."/>
            <person name="Henkel C."/>
            <person name="Chen W.J."/>
            <person name="Zahm M."/>
            <person name="Cabau C."/>
            <person name="Klopp C."/>
            <person name="Thompson A.W."/>
            <person name="Robinson-Rechavi M."/>
            <person name="Braasch I."/>
            <person name="Lecointre G."/>
            <person name="Bobe J."/>
            <person name="Postlethwait J.H."/>
            <person name="Berthelot C."/>
            <person name="Roest Crollius H."/>
            <person name="Guiguen Y."/>
        </authorList>
    </citation>
    <scope>NUCLEOTIDE SEQUENCE</scope>
    <source>
        <strain evidence="4">WJC10195</strain>
    </source>
</reference>
<comment type="caution">
    <text evidence="4">The sequence shown here is derived from an EMBL/GenBank/DDBJ whole genome shotgun (WGS) entry which is preliminary data.</text>
</comment>